<keyword evidence="1" id="KW-0614">Plasmid</keyword>
<dbReference type="EMBL" id="CP085044">
    <property type="protein sequence ID" value="UZF18087.1"/>
    <property type="molecule type" value="Genomic_DNA"/>
</dbReference>
<protein>
    <submittedName>
        <fullName evidence="1">Uncharacterized protein</fullName>
    </submittedName>
</protein>
<gene>
    <name evidence="1" type="ORF">LH706_21445</name>
</gene>
<evidence type="ECO:0000313" key="1">
    <source>
        <dbReference type="EMBL" id="UZF18087.1"/>
    </source>
</evidence>
<name>A0ABY6NLB2_RALSL</name>
<reference evidence="1" key="1">
    <citation type="submission" date="2021-10" db="EMBL/GenBank/DDBJ databases">
        <title>Complete genome sequences of five Ralstonia solancearum strains isolated from sunflower.</title>
        <authorList>
            <person name="She X."/>
            <person name="He Z."/>
        </authorList>
    </citation>
    <scope>NUCLEOTIDE SEQUENCE</scope>
    <source>
        <strain evidence="1">RS638</strain>
    </source>
</reference>
<sequence>MIEYSPESSPLIFRSSLNLPTNNGHFDRHHLRARSLGKARLTRAMPYVYQLPTYPEHGGRKTQGFLSPVEDKSIQRASILPRRVLPIIFYMDASCLARCR</sequence>
<organism evidence="1">
    <name type="scientific">Ralstonia solanacearum</name>
    <name type="common">Pseudomonas solanacearum</name>
    <dbReference type="NCBI Taxonomy" id="305"/>
    <lineage>
        <taxon>Bacteria</taxon>
        <taxon>Pseudomonadati</taxon>
        <taxon>Pseudomonadota</taxon>
        <taxon>Betaproteobacteria</taxon>
        <taxon>Burkholderiales</taxon>
        <taxon>Burkholderiaceae</taxon>
        <taxon>Ralstonia</taxon>
        <taxon>Ralstonia solanacearum species complex</taxon>
    </lineage>
</organism>
<proteinExistence type="predicted"/>
<accession>A0ABY6NLB2</accession>
<geneLocation type="plasmid" evidence="1">
    <name>p1</name>
</geneLocation>